<evidence type="ECO:0000313" key="1">
    <source>
        <dbReference type="EMBL" id="MEH2553675.1"/>
    </source>
</evidence>
<keyword evidence="2" id="KW-1185">Reference proteome</keyword>
<dbReference type="EMBL" id="JAZHRV010000001">
    <property type="protein sequence ID" value="MEH2553675.1"/>
    <property type="molecule type" value="Genomic_DNA"/>
</dbReference>
<gene>
    <name evidence="1" type="ORF">V1286_001204</name>
</gene>
<dbReference type="Proteomes" id="UP001364224">
    <property type="component" value="Unassembled WGS sequence"/>
</dbReference>
<reference evidence="1 2" key="1">
    <citation type="submission" date="2024-02" db="EMBL/GenBank/DDBJ databases">
        <title>Adaptive strategies in a cosmopolitan and abundant soil bacterium.</title>
        <authorList>
            <person name="Carini P."/>
        </authorList>
    </citation>
    <scope>NUCLEOTIDE SEQUENCE [LARGE SCALE GENOMIC DNA]</scope>
    <source>
        <strain evidence="1 2">AZCC 1608</strain>
    </source>
</reference>
<evidence type="ECO:0000313" key="2">
    <source>
        <dbReference type="Proteomes" id="UP001364224"/>
    </source>
</evidence>
<evidence type="ECO:0008006" key="3">
    <source>
        <dbReference type="Google" id="ProtNLM"/>
    </source>
</evidence>
<accession>A0ABU8B562</accession>
<organism evidence="1 2">
    <name type="scientific">Bradyrhizobium algeriense</name>
    <dbReference type="NCBI Taxonomy" id="634784"/>
    <lineage>
        <taxon>Bacteria</taxon>
        <taxon>Pseudomonadati</taxon>
        <taxon>Pseudomonadota</taxon>
        <taxon>Alphaproteobacteria</taxon>
        <taxon>Hyphomicrobiales</taxon>
        <taxon>Nitrobacteraceae</taxon>
        <taxon>Bradyrhizobium</taxon>
    </lineage>
</organism>
<protein>
    <recommendedName>
        <fullName evidence="3">DUF861 domain-containing protein</fullName>
    </recommendedName>
</protein>
<sequence>MHMKVTAEQFVLNGDRLTHGPTGATFWMGDKDVVCCEPGRLTLETGDDYQLDELKDEAWRIMAVERKSCT</sequence>
<proteinExistence type="predicted"/>
<name>A0ABU8B562_9BRAD</name>
<comment type="caution">
    <text evidence="1">The sequence shown here is derived from an EMBL/GenBank/DDBJ whole genome shotgun (WGS) entry which is preliminary data.</text>
</comment>